<protein>
    <submittedName>
        <fullName evidence="1">Membrane dipeptidase</fullName>
    </submittedName>
</protein>
<dbReference type="InterPro" id="IPR032466">
    <property type="entry name" value="Metal_Hydrolase"/>
</dbReference>
<dbReference type="AlphaFoldDB" id="A0A1I3PTL3"/>
<dbReference type="InterPro" id="IPR008257">
    <property type="entry name" value="Pept_M19"/>
</dbReference>
<reference evidence="1 2" key="1">
    <citation type="submission" date="2016-10" db="EMBL/GenBank/DDBJ databases">
        <authorList>
            <person name="de Groot N.N."/>
        </authorList>
    </citation>
    <scope>NUCLEOTIDE SEQUENCE [LARGE SCALE GENOMIC DNA]</scope>
    <source>
        <strain evidence="1 2">DSM 44778</strain>
    </source>
</reference>
<dbReference type="RefSeq" id="WP_093229484.1">
    <property type="nucleotide sequence ID" value="NZ_FORR01000006.1"/>
</dbReference>
<evidence type="ECO:0000313" key="1">
    <source>
        <dbReference type="EMBL" id="SFJ25134.1"/>
    </source>
</evidence>
<dbReference type="PANTHER" id="PTHR10443:SF12">
    <property type="entry name" value="DIPEPTIDASE"/>
    <property type="match status" value="1"/>
</dbReference>
<dbReference type="STRING" id="46223.SAMN05421852_106125"/>
<keyword evidence="2" id="KW-1185">Reference proteome</keyword>
<dbReference type="SUPFAM" id="SSF51556">
    <property type="entry name" value="Metallo-dependent hydrolases"/>
    <property type="match status" value="1"/>
</dbReference>
<name>A0A1I3PTL3_9BACL</name>
<evidence type="ECO:0000313" key="2">
    <source>
        <dbReference type="Proteomes" id="UP000199545"/>
    </source>
</evidence>
<dbReference type="Pfam" id="PF01244">
    <property type="entry name" value="Peptidase_M19"/>
    <property type="match status" value="1"/>
</dbReference>
<dbReference type="PROSITE" id="PS51365">
    <property type="entry name" value="RENAL_DIPEPTIDASE_2"/>
    <property type="match status" value="1"/>
</dbReference>
<dbReference type="Gene3D" id="3.20.20.140">
    <property type="entry name" value="Metal-dependent hydrolases"/>
    <property type="match status" value="1"/>
</dbReference>
<dbReference type="EMBL" id="FORR01000006">
    <property type="protein sequence ID" value="SFJ25134.1"/>
    <property type="molecule type" value="Genomic_DNA"/>
</dbReference>
<sequence>MLFFDGHCDVLWKMWMNSEKYIFYEEENPSLDVTYDRLRQGRVYFQTFAIFVPDHVPKLQKLDAALKQIDYFYEQVLDEGKRIKLVTDQEDLLPESPQPRLALLSLEGADALQGELAYLRLFYHLGVRQVGLTWNYANEVADGIGEKRGGGLTEFGHQFVQEMKRLGMVLDVSHLSVRGFWDVIEHYDLPTIASHSNCQAICSHERNLSDNQILALIAKKGLMGITFVPSFVHEMENEARIDHILKHIEHICSLGGEDIICFGSDFDGIDHKIPNLEHAGQVGYLVEALSRYYPEHLIQKWTWENGYSFYKKHLPAKNR</sequence>
<dbReference type="Proteomes" id="UP000199545">
    <property type="component" value="Unassembled WGS sequence"/>
</dbReference>
<dbReference type="CDD" id="cd01301">
    <property type="entry name" value="rDP_like"/>
    <property type="match status" value="1"/>
</dbReference>
<dbReference type="GO" id="GO:0070573">
    <property type="term" value="F:metallodipeptidase activity"/>
    <property type="evidence" value="ECO:0007669"/>
    <property type="project" value="InterPro"/>
</dbReference>
<dbReference type="GO" id="GO:0006508">
    <property type="term" value="P:proteolysis"/>
    <property type="evidence" value="ECO:0007669"/>
    <property type="project" value="InterPro"/>
</dbReference>
<proteinExistence type="predicted"/>
<accession>A0A1I3PTL3</accession>
<dbReference type="PANTHER" id="PTHR10443">
    <property type="entry name" value="MICROSOMAL DIPEPTIDASE"/>
    <property type="match status" value="1"/>
</dbReference>
<dbReference type="InterPro" id="IPR000180">
    <property type="entry name" value="Dipep_AS"/>
</dbReference>
<gene>
    <name evidence="1" type="ORF">SAMN05421852_106125</name>
</gene>
<dbReference type="PROSITE" id="PS00869">
    <property type="entry name" value="RENAL_DIPEPTIDASE_1"/>
    <property type="match status" value="1"/>
</dbReference>
<organism evidence="1 2">
    <name type="scientific">Thermoflavimicrobium dichotomicum</name>
    <dbReference type="NCBI Taxonomy" id="46223"/>
    <lineage>
        <taxon>Bacteria</taxon>
        <taxon>Bacillati</taxon>
        <taxon>Bacillota</taxon>
        <taxon>Bacilli</taxon>
        <taxon>Bacillales</taxon>
        <taxon>Thermoactinomycetaceae</taxon>
        <taxon>Thermoflavimicrobium</taxon>
    </lineage>
</organism>
<dbReference type="OrthoDB" id="9804920at2"/>